<dbReference type="EMBL" id="JAHYIQ010000022">
    <property type="protein sequence ID" value="KAK1122670.1"/>
    <property type="molecule type" value="Genomic_DNA"/>
</dbReference>
<dbReference type="Proteomes" id="UP001177670">
    <property type="component" value="Unassembled WGS sequence"/>
</dbReference>
<gene>
    <name evidence="1" type="ORF">K0M31_009113</name>
</gene>
<keyword evidence="2" id="KW-1185">Reference proteome</keyword>
<reference evidence="1" key="1">
    <citation type="submission" date="2021-10" db="EMBL/GenBank/DDBJ databases">
        <title>Melipona bicolor Genome sequencing and assembly.</title>
        <authorList>
            <person name="Araujo N.S."/>
            <person name="Arias M.C."/>
        </authorList>
    </citation>
    <scope>NUCLEOTIDE SEQUENCE</scope>
    <source>
        <strain evidence="1">USP_2M_L1-L4_2017</strain>
        <tissue evidence="1">Whole body</tissue>
    </source>
</reference>
<name>A0AA40FPY1_9HYME</name>
<organism evidence="1 2">
    <name type="scientific">Melipona bicolor</name>
    <dbReference type="NCBI Taxonomy" id="60889"/>
    <lineage>
        <taxon>Eukaryota</taxon>
        <taxon>Metazoa</taxon>
        <taxon>Ecdysozoa</taxon>
        <taxon>Arthropoda</taxon>
        <taxon>Hexapoda</taxon>
        <taxon>Insecta</taxon>
        <taxon>Pterygota</taxon>
        <taxon>Neoptera</taxon>
        <taxon>Endopterygota</taxon>
        <taxon>Hymenoptera</taxon>
        <taxon>Apocrita</taxon>
        <taxon>Aculeata</taxon>
        <taxon>Apoidea</taxon>
        <taxon>Anthophila</taxon>
        <taxon>Apidae</taxon>
        <taxon>Melipona</taxon>
    </lineage>
</organism>
<dbReference type="AlphaFoldDB" id="A0AA40FPY1"/>
<proteinExistence type="predicted"/>
<accession>A0AA40FPY1</accession>
<sequence>MTRATNWPRVQGVFLKILSNDPSLAPLVRYEILAEIVKFLGNRYIFQRSKAPLRSVLWSVITVAFLVRSSPITDISLPPEHPQARNLTEQSLVAETTMKRHTLYARVNPARR</sequence>
<evidence type="ECO:0000313" key="1">
    <source>
        <dbReference type="EMBL" id="KAK1122670.1"/>
    </source>
</evidence>
<protein>
    <submittedName>
        <fullName evidence="1">Uncharacterized protein</fullName>
    </submittedName>
</protein>
<evidence type="ECO:0000313" key="2">
    <source>
        <dbReference type="Proteomes" id="UP001177670"/>
    </source>
</evidence>
<comment type="caution">
    <text evidence="1">The sequence shown here is derived from an EMBL/GenBank/DDBJ whole genome shotgun (WGS) entry which is preliminary data.</text>
</comment>